<dbReference type="SUPFAM" id="SSF47226">
    <property type="entry name" value="Histidine-containing phosphotransfer domain, HPT domain"/>
    <property type="match status" value="1"/>
</dbReference>
<evidence type="ECO:0000256" key="4">
    <source>
        <dbReference type="ARBA" id="ARBA00022475"/>
    </source>
</evidence>
<dbReference type="CDD" id="cd00130">
    <property type="entry name" value="PAS"/>
    <property type="match status" value="3"/>
</dbReference>
<dbReference type="PROSITE" id="PS50112">
    <property type="entry name" value="PAS"/>
    <property type="match status" value="2"/>
</dbReference>
<feature type="domain" description="PAC" evidence="27">
    <location>
        <begin position="431"/>
        <end position="485"/>
    </location>
</feature>
<feature type="transmembrane region" description="Helical" evidence="23">
    <location>
        <begin position="12"/>
        <end position="31"/>
    </location>
</feature>
<keyword evidence="6" id="KW-0808">Transferase</keyword>
<feature type="domain" description="PAC" evidence="27">
    <location>
        <begin position="718"/>
        <end position="769"/>
    </location>
</feature>
<evidence type="ECO:0000256" key="17">
    <source>
        <dbReference type="ARBA" id="ARBA00064003"/>
    </source>
</evidence>
<dbReference type="Gene3D" id="3.30.565.10">
    <property type="entry name" value="Histidine kinase-like ATPase, C-terminal domain"/>
    <property type="match status" value="1"/>
</dbReference>
<dbReference type="InterPro" id="IPR036097">
    <property type="entry name" value="HisK_dim/P_sf"/>
</dbReference>
<dbReference type="Gene3D" id="2.10.70.100">
    <property type="match status" value="1"/>
</dbReference>
<evidence type="ECO:0000256" key="23">
    <source>
        <dbReference type="SAM" id="Phobius"/>
    </source>
</evidence>
<dbReference type="CDD" id="cd17546">
    <property type="entry name" value="REC_hyHK_CKI1_RcsC-like"/>
    <property type="match status" value="2"/>
</dbReference>
<keyword evidence="12 23" id="KW-1133">Transmembrane helix</keyword>
<keyword evidence="8" id="KW-0732">Signal</keyword>
<evidence type="ECO:0000259" key="24">
    <source>
        <dbReference type="PROSITE" id="PS50109"/>
    </source>
</evidence>
<dbReference type="InterPro" id="IPR005467">
    <property type="entry name" value="His_kinase_dom"/>
</dbReference>
<dbReference type="SUPFAM" id="SSF52172">
    <property type="entry name" value="CheY-like"/>
    <property type="match status" value="2"/>
</dbReference>
<dbReference type="SMART" id="SM00448">
    <property type="entry name" value="REC"/>
    <property type="match status" value="2"/>
</dbReference>
<dbReference type="SUPFAM" id="SSF55785">
    <property type="entry name" value="PYP-like sensor domain (PAS domain)"/>
    <property type="match status" value="5"/>
</dbReference>
<dbReference type="OrthoDB" id="5290456at2"/>
<evidence type="ECO:0000256" key="14">
    <source>
        <dbReference type="ARBA" id="ARBA00023026"/>
    </source>
</evidence>
<evidence type="ECO:0000256" key="18">
    <source>
        <dbReference type="ARBA" id="ARBA00068150"/>
    </source>
</evidence>
<evidence type="ECO:0000256" key="20">
    <source>
        <dbReference type="PROSITE-ProRule" id="PRU00110"/>
    </source>
</evidence>
<comment type="function">
    <text evidence="16">Member of the two-component regulatory system BvgS/BvgA. Phosphorylates BvgA via a four-step phosphorelay in response to environmental signals.</text>
</comment>
<feature type="modified residue" description="4-aspartylphosphate" evidence="21">
    <location>
        <position position="1490"/>
    </location>
</feature>
<dbReference type="PROSITE" id="PS50109">
    <property type="entry name" value="HIS_KIN"/>
    <property type="match status" value="1"/>
</dbReference>
<dbReference type="InterPro" id="IPR001789">
    <property type="entry name" value="Sig_transdc_resp-reg_receiver"/>
</dbReference>
<dbReference type="SUPFAM" id="SSF47384">
    <property type="entry name" value="Homodimeric domain of signal transducing histidine kinase"/>
    <property type="match status" value="1"/>
</dbReference>
<proteinExistence type="predicted"/>
<dbReference type="CDD" id="cd16922">
    <property type="entry name" value="HATPase_EvgS-ArcB-TorS-like"/>
    <property type="match status" value="1"/>
</dbReference>
<dbReference type="Proteomes" id="UP000237839">
    <property type="component" value="Unassembled WGS sequence"/>
</dbReference>
<dbReference type="Pfam" id="PF08448">
    <property type="entry name" value="PAS_4"/>
    <property type="match status" value="1"/>
</dbReference>
<dbReference type="SMART" id="SM00388">
    <property type="entry name" value="HisKA"/>
    <property type="match status" value="1"/>
</dbReference>
<dbReference type="GO" id="GO:0000155">
    <property type="term" value="F:phosphorelay sensor kinase activity"/>
    <property type="evidence" value="ECO:0007669"/>
    <property type="project" value="InterPro"/>
</dbReference>
<feature type="domain" description="Response regulatory" evidence="25">
    <location>
        <begin position="1292"/>
        <end position="1415"/>
    </location>
</feature>
<dbReference type="GO" id="GO:0005886">
    <property type="term" value="C:plasma membrane"/>
    <property type="evidence" value="ECO:0007669"/>
    <property type="project" value="UniProtKB-SubCell"/>
</dbReference>
<evidence type="ECO:0000256" key="10">
    <source>
        <dbReference type="ARBA" id="ARBA00022777"/>
    </source>
</evidence>
<dbReference type="Gene3D" id="3.30.450.20">
    <property type="entry name" value="PAS domain"/>
    <property type="match status" value="6"/>
</dbReference>
<dbReference type="InterPro" id="IPR003661">
    <property type="entry name" value="HisK_dim/P_dom"/>
</dbReference>
<dbReference type="SMART" id="SM00387">
    <property type="entry name" value="HATPase_c"/>
    <property type="match status" value="1"/>
</dbReference>
<comment type="catalytic activity">
    <reaction evidence="1">
        <text>ATP + protein L-histidine = ADP + protein N-phospho-L-histidine.</text>
        <dbReference type="EC" id="2.7.13.3"/>
    </reaction>
</comment>
<dbReference type="SUPFAM" id="SSF55874">
    <property type="entry name" value="ATPase domain of HSP90 chaperone/DNA topoisomerase II/histidine kinase"/>
    <property type="match status" value="1"/>
</dbReference>
<feature type="modified residue" description="Phosphohistidine" evidence="20">
    <location>
        <position position="1633"/>
    </location>
</feature>
<dbReference type="Pfam" id="PF00072">
    <property type="entry name" value="Response_reg"/>
    <property type="match status" value="2"/>
</dbReference>
<protein>
    <recommendedName>
        <fullName evidence="18">Sensory/regulatory protein RpfC</fullName>
        <ecNumber evidence="3">2.7.13.3</ecNumber>
    </recommendedName>
    <alternativeName>
        <fullName evidence="19">Virulence sensor protein BvgS</fullName>
    </alternativeName>
</protein>
<dbReference type="InterPro" id="IPR035965">
    <property type="entry name" value="PAS-like_dom_sf"/>
</dbReference>
<dbReference type="Pfam" id="PF01627">
    <property type="entry name" value="Hpt"/>
    <property type="match status" value="1"/>
</dbReference>
<evidence type="ECO:0000256" key="16">
    <source>
        <dbReference type="ARBA" id="ARBA00058004"/>
    </source>
</evidence>
<dbReference type="Pfam" id="PF00512">
    <property type="entry name" value="HisKA"/>
    <property type="match status" value="1"/>
</dbReference>
<evidence type="ECO:0000256" key="8">
    <source>
        <dbReference type="ARBA" id="ARBA00022729"/>
    </source>
</evidence>
<evidence type="ECO:0000259" key="27">
    <source>
        <dbReference type="PROSITE" id="PS50113"/>
    </source>
</evidence>
<comment type="caution">
    <text evidence="29">The sequence shown here is derived from an EMBL/GenBank/DDBJ whole genome shotgun (WGS) entry which is preliminary data.</text>
</comment>
<keyword evidence="7 23" id="KW-0812">Transmembrane</keyword>
<dbReference type="InterPro" id="IPR000700">
    <property type="entry name" value="PAS-assoc_C"/>
</dbReference>
<dbReference type="PROSITE" id="PS50110">
    <property type="entry name" value="RESPONSE_REGULATORY"/>
    <property type="match status" value="2"/>
</dbReference>
<keyword evidence="5 21" id="KW-0597">Phosphoprotein</keyword>
<keyword evidence="10" id="KW-0418">Kinase</keyword>
<evidence type="ECO:0000256" key="11">
    <source>
        <dbReference type="ARBA" id="ARBA00022840"/>
    </source>
</evidence>
<dbReference type="Pfam" id="PF00989">
    <property type="entry name" value="PAS"/>
    <property type="match status" value="1"/>
</dbReference>
<dbReference type="InterPro" id="IPR004358">
    <property type="entry name" value="Sig_transdc_His_kin-like_C"/>
</dbReference>
<dbReference type="InterPro" id="IPR000014">
    <property type="entry name" value="PAS"/>
</dbReference>
<dbReference type="EMBL" id="PUGF01000001">
    <property type="protein sequence ID" value="PRC94931.1"/>
    <property type="molecule type" value="Genomic_DNA"/>
</dbReference>
<keyword evidence="14" id="KW-0843">Virulence</keyword>
<dbReference type="NCBIfam" id="TIGR00229">
    <property type="entry name" value="sensory_box"/>
    <property type="match status" value="3"/>
</dbReference>
<comment type="subcellular location">
    <subcellularLocation>
        <location evidence="2">Cell membrane</location>
        <topology evidence="2">Multi-pass membrane protein</topology>
    </subcellularLocation>
</comment>
<evidence type="ECO:0000256" key="13">
    <source>
        <dbReference type="ARBA" id="ARBA00023012"/>
    </source>
</evidence>
<accession>A0A2S9H4R0</accession>
<dbReference type="Gene3D" id="1.10.287.130">
    <property type="match status" value="1"/>
</dbReference>
<feature type="compositionally biased region" description="Polar residues" evidence="22">
    <location>
        <begin position="274"/>
        <end position="287"/>
    </location>
</feature>
<evidence type="ECO:0000256" key="9">
    <source>
        <dbReference type="ARBA" id="ARBA00022741"/>
    </source>
</evidence>
<name>A0A2S9H4R0_9BURK</name>
<evidence type="ECO:0000256" key="7">
    <source>
        <dbReference type="ARBA" id="ARBA00022692"/>
    </source>
</evidence>
<feature type="modified residue" description="4-aspartylphosphate" evidence="21">
    <location>
        <position position="1345"/>
    </location>
</feature>
<keyword evidence="4" id="KW-1003">Cell membrane</keyword>
<evidence type="ECO:0000256" key="15">
    <source>
        <dbReference type="ARBA" id="ARBA00023136"/>
    </source>
</evidence>
<dbReference type="EC" id="2.7.13.3" evidence="3"/>
<dbReference type="PROSITE" id="PS50113">
    <property type="entry name" value="PAC"/>
    <property type="match status" value="5"/>
</dbReference>
<dbReference type="InterPro" id="IPR011006">
    <property type="entry name" value="CheY-like_superfamily"/>
</dbReference>
<evidence type="ECO:0000313" key="29">
    <source>
        <dbReference type="EMBL" id="PRC94931.1"/>
    </source>
</evidence>
<keyword evidence="15 23" id="KW-0472">Membrane</keyword>
<dbReference type="RefSeq" id="WP_105529845.1">
    <property type="nucleotide sequence ID" value="NZ_PUGF01000001.1"/>
</dbReference>
<feature type="domain" description="HPt" evidence="28">
    <location>
        <begin position="1594"/>
        <end position="1691"/>
    </location>
</feature>
<keyword evidence="11" id="KW-0067">ATP-binding</keyword>
<evidence type="ECO:0000259" key="25">
    <source>
        <dbReference type="PROSITE" id="PS50110"/>
    </source>
</evidence>
<dbReference type="FunFam" id="3.30.565.10:FF:000010">
    <property type="entry name" value="Sensor histidine kinase RcsC"/>
    <property type="match status" value="1"/>
</dbReference>
<dbReference type="Gene3D" id="1.20.120.160">
    <property type="entry name" value="HPT domain"/>
    <property type="match status" value="1"/>
</dbReference>
<reference evidence="29 30" key="1">
    <citation type="submission" date="2018-02" db="EMBL/GenBank/DDBJ databases">
        <title>Solimicrobium silvestre gen. nov., sp. nov., isolated from alpine forest soil.</title>
        <authorList>
            <person name="Margesin R."/>
            <person name="Albuquerque L."/>
            <person name="Zhang D.-C."/>
            <person name="Froufe H.J.C."/>
            <person name="Severino R."/>
            <person name="Roxo I."/>
            <person name="Egas C."/>
            <person name="Da Costa M.S."/>
        </authorList>
    </citation>
    <scope>NUCLEOTIDE SEQUENCE [LARGE SCALE GENOMIC DNA]</scope>
    <source>
        <strain evidence="29 30">S20-91</strain>
    </source>
</reference>
<dbReference type="SUPFAM" id="SSF103190">
    <property type="entry name" value="Sensory domain-like"/>
    <property type="match status" value="1"/>
</dbReference>
<feature type="region of interest" description="Disordered" evidence="22">
    <location>
        <begin position="268"/>
        <end position="287"/>
    </location>
</feature>
<evidence type="ECO:0000256" key="1">
    <source>
        <dbReference type="ARBA" id="ARBA00000085"/>
    </source>
</evidence>
<dbReference type="GO" id="GO:0005524">
    <property type="term" value="F:ATP binding"/>
    <property type="evidence" value="ECO:0007669"/>
    <property type="project" value="UniProtKB-KW"/>
</dbReference>
<feature type="domain" description="PAC" evidence="27">
    <location>
        <begin position="851"/>
        <end position="903"/>
    </location>
</feature>
<organism evidence="29 30">
    <name type="scientific">Solimicrobium silvestre</name>
    <dbReference type="NCBI Taxonomy" id="2099400"/>
    <lineage>
        <taxon>Bacteria</taxon>
        <taxon>Pseudomonadati</taxon>
        <taxon>Pseudomonadota</taxon>
        <taxon>Betaproteobacteria</taxon>
        <taxon>Burkholderiales</taxon>
        <taxon>Oxalobacteraceae</taxon>
        <taxon>Solimicrobium</taxon>
    </lineage>
</organism>
<dbReference type="InterPro" id="IPR013655">
    <property type="entry name" value="PAS_fold_3"/>
</dbReference>
<evidence type="ECO:0000259" key="28">
    <source>
        <dbReference type="PROSITE" id="PS50894"/>
    </source>
</evidence>
<dbReference type="InterPro" id="IPR036641">
    <property type="entry name" value="HPT_dom_sf"/>
</dbReference>
<dbReference type="InterPro" id="IPR036890">
    <property type="entry name" value="HATPase_C_sf"/>
</dbReference>
<dbReference type="SMART" id="SM00091">
    <property type="entry name" value="PAS"/>
    <property type="match status" value="4"/>
</dbReference>
<dbReference type="PANTHER" id="PTHR45339">
    <property type="entry name" value="HYBRID SIGNAL TRANSDUCTION HISTIDINE KINASE J"/>
    <property type="match status" value="1"/>
</dbReference>
<dbReference type="Pfam" id="PF21623">
    <property type="entry name" value="HK_sensor_dom_bact"/>
    <property type="match status" value="1"/>
</dbReference>
<feature type="domain" description="Response regulatory" evidence="25">
    <location>
        <begin position="1439"/>
        <end position="1557"/>
    </location>
</feature>
<dbReference type="InterPro" id="IPR029151">
    <property type="entry name" value="Sensor-like_sf"/>
</dbReference>
<dbReference type="CDD" id="cd00082">
    <property type="entry name" value="HisKA"/>
    <property type="match status" value="1"/>
</dbReference>
<dbReference type="InterPro" id="IPR003594">
    <property type="entry name" value="HATPase_dom"/>
</dbReference>
<dbReference type="Gene3D" id="3.40.50.2300">
    <property type="match status" value="2"/>
</dbReference>
<dbReference type="InterPro" id="IPR001610">
    <property type="entry name" value="PAC"/>
</dbReference>
<gene>
    <name evidence="29" type="ORF">S2091_0126</name>
</gene>
<evidence type="ECO:0000256" key="12">
    <source>
        <dbReference type="ARBA" id="ARBA00022989"/>
    </source>
</evidence>
<keyword evidence="30" id="KW-1185">Reference proteome</keyword>
<feature type="domain" description="Histidine kinase" evidence="24">
    <location>
        <begin position="1051"/>
        <end position="1272"/>
    </location>
</feature>
<evidence type="ECO:0000256" key="3">
    <source>
        <dbReference type="ARBA" id="ARBA00012438"/>
    </source>
</evidence>
<dbReference type="Pfam" id="PF08447">
    <property type="entry name" value="PAS_3"/>
    <property type="match status" value="2"/>
</dbReference>
<dbReference type="InterPro" id="IPR048760">
    <property type="entry name" value="VP0354-like_sensor_dom"/>
</dbReference>
<evidence type="ECO:0000256" key="21">
    <source>
        <dbReference type="PROSITE-ProRule" id="PRU00169"/>
    </source>
</evidence>
<feature type="domain" description="PAC" evidence="27">
    <location>
        <begin position="981"/>
        <end position="1033"/>
    </location>
</feature>
<dbReference type="PANTHER" id="PTHR45339:SF1">
    <property type="entry name" value="HYBRID SIGNAL TRANSDUCTION HISTIDINE KINASE J"/>
    <property type="match status" value="1"/>
</dbReference>
<dbReference type="SMART" id="SM00086">
    <property type="entry name" value="PAC"/>
    <property type="match status" value="5"/>
</dbReference>
<comment type="subunit">
    <text evidence="17">At low DSF concentrations, interacts with RpfF.</text>
</comment>
<evidence type="ECO:0000256" key="6">
    <source>
        <dbReference type="ARBA" id="ARBA00022679"/>
    </source>
</evidence>
<evidence type="ECO:0000256" key="5">
    <source>
        <dbReference type="ARBA" id="ARBA00022553"/>
    </source>
</evidence>
<feature type="domain" description="PAS" evidence="26">
    <location>
        <begin position="359"/>
        <end position="429"/>
    </location>
</feature>
<dbReference type="PROSITE" id="PS50894">
    <property type="entry name" value="HPT"/>
    <property type="match status" value="1"/>
</dbReference>
<dbReference type="PRINTS" id="PR00344">
    <property type="entry name" value="BCTRLSENSOR"/>
</dbReference>
<dbReference type="Pfam" id="PF02518">
    <property type="entry name" value="HATPase_c"/>
    <property type="match status" value="1"/>
</dbReference>
<evidence type="ECO:0000256" key="22">
    <source>
        <dbReference type="SAM" id="MobiDB-lite"/>
    </source>
</evidence>
<evidence type="ECO:0000256" key="2">
    <source>
        <dbReference type="ARBA" id="ARBA00004651"/>
    </source>
</evidence>
<dbReference type="GO" id="GO:0006355">
    <property type="term" value="P:regulation of DNA-templated transcription"/>
    <property type="evidence" value="ECO:0007669"/>
    <property type="project" value="InterPro"/>
</dbReference>
<dbReference type="FunFam" id="1.10.287.130:FF:000002">
    <property type="entry name" value="Two-component osmosensing histidine kinase"/>
    <property type="match status" value="1"/>
</dbReference>
<dbReference type="InterPro" id="IPR013656">
    <property type="entry name" value="PAS_4"/>
</dbReference>
<sequence length="1777" mass="199220">MKNSLRELGRPIVICTLLIFIALISTTLFIVGQVERERTINAMKSRMLASSEIRKARLTEHINQLRHDVQFLSKVPPVQGMIRSIGHGGVDIQENTPLSLWQKRLQTIFLEFIKANPELTKLRFIGVANDGMELVRIERKQGKIFVVTQDQLQAKGDRYFFISASKLKLNQSYLSDIDLNRERGKIDEPVVRTLRAATPVFAENGEIFGIVILNRNVQSDFAELESSSTANFKIYLTNSSGDYLVNPDQQHTFGFDYGNQWRWQNDFHFDSSDQQHPSGPQSFLTSDGSTTHVVQTQIPLDENDPNRFLTLAVTLPDKTIAQAVMNAQLNSLFVILGASLLASGAMYFYWWQKRHLDKKQSEMAAIVESSHDAIIGKTLEGVVTSWNTGAEEMFGYSSKEAVHKRLVDLIVPDDRRGEEVLILRKLSNGERITDFDSIRHRKDGTLLDVSVTVSPIRSLSGKVIGAAKTVRDISQKKKDEESIRELNRTLEIQVVERTAKIRSYSALQHAILNNASYAMIATDTNGLITVFNPSAERMLGYTADEIVGKKNPEIFHDMAEVIERANAFSEELGEEIKPGFNVFVAKSIRGLPNEHEWTYVRKDGSRLSVQLSATALRDDNGNIIGYLGIVSDLTERQIAENALQAQYRFLNTLADNIPGLVAYWDRDLCCRFSNRVYYEWFGKTSEEMRGIHLRTLLGETLYAKNEHHINAAFAGQVQLFERTMTKPDGSLLYTWAHYIPDIDNGAVRGLIVLVSDVTELKVAQLNLEELNSRLKIRTNDLERTGQIAGAGAWSVDLIGKKINWSRQTALIHEVPDGYEPTVEKSIQFYTKESQHVIQSILDKALKTHQPWDIELPIITAKGKHRWTRSVGEVELNKNGDPIKLFGAIQDITERRTASEALTAVRDQLLMAAKVAGLGIWGWQLSDDSLLWNDLMFELYDQPKSLNRNGLNYEHWRSRVHQEDVEATVKCLNDAVEGHGIYDPIFRVVHLDGEVRYLKAAAYIERDDSGKALRVTGINMDITDQLLLESSLRQAKDSADIANRAKSEFLANMSHEIRTPMNAILGMLQLLQQTELDRRQVDYVSKTESAAKALLGILNDILDFSKVEAGKMELDPHPFSIDKLLRDVAVILSANVGNKDVEVLFEVDPTIPKWIISDDLRLQQILINLAGNAIKFTEHGEIVLSVKLVTSDESGLTIDFSVRDTGIGISPEQCERIFEGFSQAEASTARRFGGSGLGLAICQRLVRLMGGTLEVNSTVNVGSTFHFTMCCKRSEQVDVPSEKRLVVDTKTLHCLVVEDNSSARQILAEMLRSFRWEVDTADSGLTAIDMVEKRNKKNPYDVIFVDWRMPGMDGWETSKHIREKLSGLSATIIVMVTAHSRELIAQRKTQMPSLLDGFLVKPVTASMLYDAVADSRANNGQVVPVELRQPIQQQRLAGVRILVVEDNATNQQVARELLSNDGALVVVVDDGQAGIDALRFAEPRFDVVLMDVQMPNMDGYTATKIIRTELGETTLPIIAITANAMSSDRDAAFAAGMTDHVGKPFDLSQLISVILKHIKHDATMLILPNEELEEHESLYLQDFNADSALIRLGGNSKTYQAALKGFIREVSDSKLHYEALKKNQRRDDIRRMFHTIKGLAATVGANRLSAIAESEENYLNDPSNTGPLKELDSFWLVADSALENAKRHLIAAVDVEVTTSVYDQVDLLTLREELGRLQVQLQSSDFDAEQKYDQLHRSCGAIFPVEYKKIGECIELLKFADAALICAELLNEIDSLIS</sequence>
<feature type="domain" description="PAC" evidence="27">
    <location>
        <begin position="593"/>
        <end position="645"/>
    </location>
</feature>
<feature type="transmembrane region" description="Helical" evidence="23">
    <location>
        <begin position="332"/>
        <end position="351"/>
    </location>
</feature>
<dbReference type="InterPro" id="IPR008207">
    <property type="entry name" value="Sig_transdc_His_kin_Hpt_dom"/>
</dbReference>
<evidence type="ECO:0000259" key="26">
    <source>
        <dbReference type="PROSITE" id="PS50112"/>
    </source>
</evidence>
<evidence type="ECO:0000313" key="30">
    <source>
        <dbReference type="Proteomes" id="UP000237839"/>
    </source>
</evidence>
<dbReference type="InterPro" id="IPR013767">
    <property type="entry name" value="PAS_fold"/>
</dbReference>
<keyword evidence="13" id="KW-0902">Two-component regulatory system</keyword>
<keyword evidence="9" id="KW-0547">Nucleotide-binding</keyword>
<evidence type="ECO:0000256" key="19">
    <source>
        <dbReference type="ARBA" id="ARBA00070152"/>
    </source>
</evidence>
<dbReference type="Pfam" id="PF13426">
    <property type="entry name" value="PAS_9"/>
    <property type="match status" value="1"/>
</dbReference>
<feature type="domain" description="PAS" evidence="26">
    <location>
        <begin position="511"/>
        <end position="556"/>
    </location>
</feature>